<dbReference type="PANTHER" id="PTHR43591:SF24">
    <property type="entry name" value="2-METHOXY-6-POLYPRENYL-1,4-BENZOQUINOL METHYLASE, MITOCHONDRIAL"/>
    <property type="match status" value="1"/>
</dbReference>
<comment type="caution">
    <text evidence="6">The sequence shown here is derived from an EMBL/GenBank/DDBJ whole genome shotgun (WGS) entry which is preliminary data.</text>
</comment>
<dbReference type="GO" id="GO:0032259">
    <property type="term" value="P:methylation"/>
    <property type="evidence" value="ECO:0007669"/>
    <property type="project" value="UniProtKB-KW"/>
</dbReference>
<evidence type="ECO:0000256" key="4">
    <source>
        <dbReference type="ARBA" id="ARBA00022688"/>
    </source>
</evidence>
<dbReference type="PROSITE" id="PS01184">
    <property type="entry name" value="UBIE_2"/>
    <property type="match status" value="1"/>
</dbReference>
<dbReference type="Pfam" id="PF01209">
    <property type="entry name" value="Ubie_methyltran"/>
    <property type="match status" value="1"/>
</dbReference>
<evidence type="ECO:0000256" key="2">
    <source>
        <dbReference type="ARBA" id="ARBA00022603"/>
    </source>
</evidence>
<dbReference type="Gene3D" id="3.40.50.150">
    <property type="entry name" value="Vaccinia Virus protein VP39"/>
    <property type="match status" value="1"/>
</dbReference>
<proteinExistence type="predicted"/>
<dbReference type="GO" id="GO:0006744">
    <property type="term" value="P:ubiquinone biosynthetic process"/>
    <property type="evidence" value="ECO:0007669"/>
    <property type="project" value="UniProtKB-KW"/>
</dbReference>
<evidence type="ECO:0000256" key="5">
    <source>
        <dbReference type="ARBA" id="ARBA00022691"/>
    </source>
</evidence>
<keyword evidence="4" id="KW-0831">Ubiquinone biosynthesis</keyword>
<dbReference type="EMBL" id="JAQIPB010000014">
    <property type="protein sequence ID" value="MDA7419122.1"/>
    <property type="molecule type" value="Genomic_DNA"/>
</dbReference>
<dbReference type="PANTHER" id="PTHR43591">
    <property type="entry name" value="METHYLTRANSFERASE"/>
    <property type="match status" value="1"/>
</dbReference>
<dbReference type="InterPro" id="IPR029063">
    <property type="entry name" value="SAM-dependent_MTases_sf"/>
</dbReference>
<dbReference type="Proteomes" id="UP001212602">
    <property type="component" value="Unassembled WGS sequence"/>
</dbReference>
<keyword evidence="5" id="KW-0949">S-adenosyl-L-methionine</keyword>
<evidence type="ECO:0000313" key="6">
    <source>
        <dbReference type="EMBL" id="MDA7419122.1"/>
    </source>
</evidence>
<dbReference type="PROSITE" id="PS51608">
    <property type="entry name" value="SAM_MT_UBIE"/>
    <property type="match status" value="1"/>
</dbReference>
<evidence type="ECO:0000313" key="7">
    <source>
        <dbReference type="Proteomes" id="UP001212602"/>
    </source>
</evidence>
<dbReference type="GO" id="GO:0009234">
    <property type="term" value="P:menaquinone biosynthetic process"/>
    <property type="evidence" value="ECO:0007669"/>
    <property type="project" value="UniProtKB-KW"/>
</dbReference>
<accession>A0AAE3T358</accession>
<keyword evidence="7" id="KW-1185">Reference proteome</keyword>
<dbReference type="RefSeq" id="WP_271430323.1">
    <property type="nucleotide sequence ID" value="NZ_JAQIPB010000014.1"/>
</dbReference>
<reference evidence="6" key="1">
    <citation type="submission" date="2023-01" db="EMBL/GenBank/DDBJ databases">
        <title>Xenophilus mangrovi sp. nov., isolated from soil of Mangrove nature reserve.</title>
        <authorList>
            <person name="Xu S."/>
            <person name="Liu Z."/>
            <person name="Xu Y."/>
        </authorList>
    </citation>
    <scope>NUCLEOTIDE SEQUENCE</scope>
    <source>
        <strain evidence="6">YW8</strain>
    </source>
</reference>
<dbReference type="InterPro" id="IPR023576">
    <property type="entry name" value="UbiE/COQ5_MeTrFase_CS"/>
</dbReference>
<keyword evidence="1" id="KW-0474">Menaquinone biosynthesis</keyword>
<organism evidence="6 7">
    <name type="scientific">Xenophilus arseniciresistens</name>
    <dbReference type="NCBI Taxonomy" id="1283306"/>
    <lineage>
        <taxon>Bacteria</taxon>
        <taxon>Pseudomonadati</taxon>
        <taxon>Pseudomonadota</taxon>
        <taxon>Betaproteobacteria</taxon>
        <taxon>Burkholderiales</taxon>
        <taxon>Comamonadaceae</taxon>
        <taxon>Xenophilus</taxon>
    </lineage>
</organism>
<dbReference type="CDD" id="cd02440">
    <property type="entry name" value="AdoMet_MTases"/>
    <property type="match status" value="1"/>
</dbReference>
<sequence>MNAHASPPKDPAARVQLPHAPLPAYYADEAEHTRYLRRIFDDTAADYDRIERVLALGSGPWYRRMALQRAGLAAGAQVLDVGIGTGLVAREALALIGPTGRLTGVDPSPGMMGEVALPGVELVAGRAEALPRPDASADFLSMGYALRHISDVAAAFEEFHRVLRPGGRLLVLEISKPQSRWGAALLKGYMRTVVPVIARVVARKKTATPELWRFYWDTIEACIPPERVMQALRDAGFTDVKRHVELGVFSEYTATKAA</sequence>
<evidence type="ECO:0000256" key="1">
    <source>
        <dbReference type="ARBA" id="ARBA00022428"/>
    </source>
</evidence>
<dbReference type="SUPFAM" id="SSF53335">
    <property type="entry name" value="S-adenosyl-L-methionine-dependent methyltransferases"/>
    <property type="match status" value="1"/>
</dbReference>
<dbReference type="GO" id="GO:0008168">
    <property type="term" value="F:methyltransferase activity"/>
    <property type="evidence" value="ECO:0007669"/>
    <property type="project" value="UniProtKB-KW"/>
</dbReference>
<dbReference type="EC" id="2.1.1.-" evidence="6"/>
<evidence type="ECO:0000256" key="3">
    <source>
        <dbReference type="ARBA" id="ARBA00022679"/>
    </source>
</evidence>
<keyword evidence="2 6" id="KW-0489">Methyltransferase</keyword>
<gene>
    <name evidence="6" type="ORF">PGB34_22345</name>
</gene>
<dbReference type="AlphaFoldDB" id="A0AAE3T358"/>
<keyword evidence="3 6" id="KW-0808">Transferase</keyword>
<name>A0AAE3T358_9BURK</name>
<protein>
    <submittedName>
        <fullName evidence="6">Class I SAM-dependent methyltransferase</fullName>
        <ecNumber evidence="6">2.1.1.-</ecNumber>
    </submittedName>
</protein>
<dbReference type="InterPro" id="IPR004033">
    <property type="entry name" value="UbiE/COQ5_MeTrFase"/>
</dbReference>